<dbReference type="Proteomes" id="UP000308730">
    <property type="component" value="Unassembled WGS sequence"/>
</dbReference>
<keyword evidence="4" id="KW-1185">Reference proteome</keyword>
<accession>A0A4V3XHX6</accession>
<dbReference type="EMBL" id="SGPM01000319">
    <property type="protein sequence ID" value="THH26703.1"/>
    <property type="molecule type" value="Genomic_DNA"/>
</dbReference>
<feature type="region of interest" description="Disordered" evidence="1">
    <location>
        <begin position="1"/>
        <end position="74"/>
    </location>
</feature>
<evidence type="ECO:0000256" key="1">
    <source>
        <dbReference type="SAM" id="MobiDB-lite"/>
    </source>
</evidence>
<comment type="caution">
    <text evidence="3">The sequence shown here is derived from an EMBL/GenBank/DDBJ whole genome shotgun (WGS) entry which is preliminary data.</text>
</comment>
<proteinExistence type="predicted"/>
<evidence type="ECO:0000259" key="2">
    <source>
        <dbReference type="Pfam" id="PF25459"/>
    </source>
</evidence>
<sequence length="246" mass="26671">MVEQPESMDEPPPPPPPSTRPSRAPPPPRAIPTPGDMSESVAQSWELPQIPTSSLDMGGSGRPSLEPARRPSSQFMERHTEINLSADDLMAQWGRVGVQIHEIAATLLEKSKKTVVGDGSYTGFVTAAISQVPNAAAVSPPEGFGYLIYLQIGSAVQRRASDIMPGDVIVLQDAKLKGHKGLQIYHQNVGVGEPMVAIVGDFETKRSKVKVFKANQHVGQQSVETVSYRLEDVKSGIIKIYRVLEK</sequence>
<protein>
    <recommendedName>
        <fullName evidence="2">BBC1/AIM3 cysteine proteinase-fold domain-containing protein</fullName>
    </recommendedName>
</protein>
<dbReference type="InterPro" id="IPR057402">
    <property type="entry name" value="AIM3_BBC1_C"/>
</dbReference>
<organism evidence="3 4">
    <name type="scientific">Antrodiella citrinella</name>
    <dbReference type="NCBI Taxonomy" id="2447956"/>
    <lineage>
        <taxon>Eukaryota</taxon>
        <taxon>Fungi</taxon>
        <taxon>Dikarya</taxon>
        <taxon>Basidiomycota</taxon>
        <taxon>Agaricomycotina</taxon>
        <taxon>Agaricomycetes</taxon>
        <taxon>Polyporales</taxon>
        <taxon>Steccherinaceae</taxon>
        <taxon>Antrodiella</taxon>
    </lineage>
</organism>
<feature type="compositionally biased region" description="Pro residues" evidence="1">
    <location>
        <begin position="10"/>
        <end position="31"/>
    </location>
</feature>
<evidence type="ECO:0000313" key="4">
    <source>
        <dbReference type="Proteomes" id="UP000308730"/>
    </source>
</evidence>
<dbReference type="AlphaFoldDB" id="A0A4V3XHX6"/>
<dbReference type="Pfam" id="PF25459">
    <property type="entry name" value="AIM3_BBC1_C"/>
    <property type="match status" value="1"/>
</dbReference>
<dbReference type="OrthoDB" id="207120at2759"/>
<name>A0A4V3XHX6_9APHY</name>
<feature type="domain" description="BBC1/AIM3 cysteine proteinase-fold" evidence="2">
    <location>
        <begin position="83"/>
        <end position="245"/>
    </location>
</feature>
<reference evidence="3 4" key="1">
    <citation type="submission" date="2019-02" db="EMBL/GenBank/DDBJ databases">
        <title>Genome sequencing of the rare red list fungi Antrodiella citrinella (Flaviporus citrinellus).</title>
        <authorList>
            <person name="Buettner E."/>
            <person name="Kellner H."/>
        </authorList>
    </citation>
    <scope>NUCLEOTIDE SEQUENCE [LARGE SCALE GENOMIC DNA]</scope>
    <source>
        <strain evidence="3 4">DSM 108506</strain>
    </source>
</reference>
<gene>
    <name evidence="3" type="ORF">EUX98_g7486</name>
</gene>
<evidence type="ECO:0000313" key="3">
    <source>
        <dbReference type="EMBL" id="THH26703.1"/>
    </source>
</evidence>